<dbReference type="EMBL" id="MCGO01000029">
    <property type="protein sequence ID" value="ORY42268.1"/>
    <property type="molecule type" value="Genomic_DNA"/>
</dbReference>
<reference evidence="1 2" key="1">
    <citation type="submission" date="2016-07" db="EMBL/GenBank/DDBJ databases">
        <title>Pervasive Adenine N6-methylation of Active Genes in Fungi.</title>
        <authorList>
            <consortium name="DOE Joint Genome Institute"/>
            <person name="Mondo S.J."/>
            <person name="Dannebaum R.O."/>
            <person name="Kuo R.C."/>
            <person name="Labutti K."/>
            <person name="Haridas S."/>
            <person name="Kuo A."/>
            <person name="Salamov A."/>
            <person name="Ahrendt S.R."/>
            <person name="Lipzen A."/>
            <person name="Sullivan W."/>
            <person name="Andreopoulos W.B."/>
            <person name="Clum A."/>
            <person name="Lindquist E."/>
            <person name="Daum C."/>
            <person name="Ramamoorthy G.K."/>
            <person name="Gryganskyi A."/>
            <person name="Culley D."/>
            <person name="Magnuson J.K."/>
            <person name="James T.Y."/>
            <person name="O'Malley M.A."/>
            <person name="Stajich J.E."/>
            <person name="Spatafora J.W."/>
            <person name="Visel A."/>
            <person name="Grigoriev I.V."/>
        </authorList>
    </citation>
    <scope>NUCLEOTIDE SEQUENCE [LARGE SCALE GENOMIC DNA]</scope>
    <source>
        <strain evidence="1 2">JEL800</strain>
    </source>
</reference>
<gene>
    <name evidence="1" type="ORF">BCR33DRAFT_306825</name>
</gene>
<comment type="caution">
    <text evidence="1">The sequence shown here is derived from an EMBL/GenBank/DDBJ whole genome shotgun (WGS) entry which is preliminary data.</text>
</comment>
<evidence type="ECO:0000313" key="1">
    <source>
        <dbReference type="EMBL" id="ORY42268.1"/>
    </source>
</evidence>
<sequence>MTNQYTIDIYHADLCDYTFGDTNSLSKSSARIQAALVDAGAHATVTPHREYTTLLCNKDDAKRIIYSLPFAQRTRPTNPFTIVALGLTHLDLSNYHRTTIEDEISDFIYNVLKEEVEDVHIYSKAKTPTGYIICNSEAQFRRLLDDPMYCYIPNLPNINIQLRNPATDLSTSKEDLKIRGTWFRPEKHPIRAKTSCQPPSAASTAYSSATTVFSYSTALLCRPRP</sequence>
<evidence type="ECO:0000313" key="2">
    <source>
        <dbReference type="Proteomes" id="UP000193642"/>
    </source>
</evidence>
<organism evidence="1 2">
    <name type="scientific">Rhizoclosmatium globosum</name>
    <dbReference type="NCBI Taxonomy" id="329046"/>
    <lineage>
        <taxon>Eukaryota</taxon>
        <taxon>Fungi</taxon>
        <taxon>Fungi incertae sedis</taxon>
        <taxon>Chytridiomycota</taxon>
        <taxon>Chytridiomycota incertae sedis</taxon>
        <taxon>Chytridiomycetes</taxon>
        <taxon>Chytridiales</taxon>
        <taxon>Chytriomycetaceae</taxon>
        <taxon>Rhizoclosmatium</taxon>
    </lineage>
</organism>
<accession>A0A1Y2C5F5</accession>
<dbReference type="Proteomes" id="UP000193642">
    <property type="component" value="Unassembled WGS sequence"/>
</dbReference>
<keyword evidence="2" id="KW-1185">Reference proteome</keyword>
<protein>
    <submittedName>
        <fullName evidence="1">Uncharacterized protein</fullName>
    </submittedName>
</protein>
<dbReference type="AlphaFoldDB" id="A0A1Y2C5F5"/>
<proteinExistence type="predicted"/>
<name>A0A1Y2C5F5_9FUNG</name>